<dbReference type="SUPFAM" id="SSF55729">
    <property type="entry name" value="Acyl-CoA N-acyltransferases (Nat)"/>
    <property type="match status" value="1"/>
</dbReference>
<dbReference type="GeneID" id="25984826"/>
<dbReference type="RefSeq" id="XP_014183998.1">
    <property type="nucleotide sequence ID" value="XM_014328523.1"/>
</dbReference>
<dbReference type="EMBL" id="ALBS01000016">
    <property type="protein sequence ID" value="EJT52817.1"/>
    <property type="molecule type" value="Genomic_DNA"/>
</dbReference>
<dbReference type="PANTHER" id="PTHR43877">
    <property type="entry name" value="AMINOALKYLPHOSPHONATE N-ACETYLTRANSFERASE-RELATED-RELATED"/>
    <property type="match status" value="1"/>
</dbReference>
<dbReference type="InterPro" id="IPR016181">
    <property type="entry name" value="Acyl_CoA_acyltransferase"/>
</dbReference>
<dbReference type="CDD" id="cd04301">
    <property type="entry name" value="NAT_SF"/>
    <property type="match status" value="1"/>
</dbReference>
<dbReference type="HOGENOM" id="CLU_013985_11_0_1"/>
<dbReference type="AlphaFoldDB" id="J6FCK9"/>
<evidence type="ECO:0000313" key="4">
    <source>
        <dbReference type="EMBL" id="EJT52817.1"/>
    </source>
</evidence>
<dbReference type="VEuPathDB" id="FungiDB:A1Q1_01312"/>
<dbReference type="PANTHER" id="PTHR43877:SF2">
    <property type="entry name" value="AMINOALKYLPHOSPHONATE N-ACETYLTRANSFERASE-RELATED"/>
    <property type="match status" value="1"/>
</dbReference>
<protein>
    <submittedName>
        <fullName evidence="4">Acetyltransferase</fullName>
    </submittedName>
</protein>
<evidence type="ECO:0000259" key="3">
    <source>
        <dbReference type="PROSITE" id="PS51186"/>
    </source>
</evidence>
<gene>
    <name evidence="4" type="ORF">A1Q1_01312</name>
</gene>
<evidence type="ECO:0000313" key="5">
    <source>
        <dbReference type="Proteomes" id="UP000002748"/>
    </source>
</evidence>
<dbReference type="PROSITE" id="PS51186">
    <property type="entry name" value="GNAT"/>
    <property type="match status" value="1"/>
</dbReference>
<dbReference type="OrthoDB" id="41532at2759"/>
<proteinExistence type="predicted"/>
<evidence type="ECO:0000256" key="2">
    <source>
        <dbReference type="ARBA" id="ARBA00023315"/>
    </source>
</evidence>
<dbReference type="Pfam" id="PF00583">
    <property type="entry name" value="Acetyltransf_1"/>
    <property type="match status" value="1"/>
</dbReference>
<comment type="caution">
    <text evidence="4">The sequence shown here is derived from an EMBL/GenBank/DDBJ whole genome shotgun (WGS) entry which is preliminary data.</text>
</comment>
<dbReference type="Proteomes" id="UP000002748">
    <property type="component" value="Unassembled WGS sequence"/>
</dbReference>
<feature type="domain" description="N-acetyltransferase" evidence="3">
    <location>
        <begin position="6"/>
        <end position="159"/>
    </location>
</feature>
<keyword evidence="2" id="KW-0012">Acyltransferase</keyword>
<dbReference type="Gene3D" id="3.40.630.30">
    <property type="match status" value="1"/>
</dbReference>
<reference evidence="4 5" key="1">
    <citation type="journal article" date="2012" name="Eukaryot. Cell">
        <title>Draft genome sequence of CBS 2479, the standard type strain of Trichosporon asahii.</title>
        <authorList>
            <person name="Yang R.Y."/>
            <person name="Li H.T."/>
            <person name="Zhu H."/>
            <person name="Zhou G.P."/>
            <person name="Wang M."/>
            <person name="Wang L."/>
        </authorList>
    </citation>
    <scope>NUCLEOTIDE SEQUENCE [LARGE SCALE GENOMIC DNA]</scope>
    <source>
        <strain evidence="5">ATCC 90039 / CBS 2479 / JCM 2466 / KCTC 7840 / NCYC 2677 / UAMH 7654</strain>
    </source>
</reference>
<dbReference type="InterPro" id="IPR050832">
    <property type="entry name" value="Bact_Acetyltransf"/>
</dbReference>
<organism evidence="4 5">
    <name type="scientific">Trichosporon asahii var. asahii (strain ATCC 90039 / CBS 2479 / JCM 2466 / KCTC 7840 / NBRC 103889/ NCYC 2677 / UAMH 7654)</name>
    <name type="common">Yeast</name>
    <dbReference type="NCBI Taxonomy" id="1186058"/>
    <lineage>
        <taxon>Eukaryota</taxon>
        <taxon>Fungi</taxon>
        <taxon>Dikarya</taxon>
        <taxon>Basidiomycota</taxon>
        <taxon>Agaricomycotina</taxon>
        <taxon>Tremellomycetes</taxon>
        <taxon>Trichosporonales</taxon>
        <taxon>Trichosporonaceae</taxon>
        <taxon>Trichosporon</taxon>
    </lineage>
</organism>
<accession>J6FCK9</accession>
<dbReference type="InterPro" id="IPR000182">
    <property type="entry name" value="GNAT_dom"/>
</dbReference>
<sequence>MGDAGIRIYRASEADKDAAWSIVTAYNEEIGVIVRDTPEGFAKYFNPDSGLWLAEQDTSSGRKVVGCIILRPIHVPGVERTAEVKRLYVLPEARGLRIADKLLEQLDQFAKEQGYEWVYLDTKDDLTAAIKFYRRMGYEDCERYNDNPQATMFMRKKVE</sequence>
<dbReference type="GO" id="GO:0016747">
    <property type="term" value="F:acyltransferase activity, transferring groups other than amino-acyl groups"/>
    <property type="evidence" value="ECO:0007669"/>
    <property type="project" value="InterPro"/>
</dbReference>
<dbReference type="KEGG" id="tasa:A1Q1_01312"/>
<keyword evidence="1 4" id="KW-0808">Transferase</keyword>
<evidence type="ECO:0000256" key="1">
    <source>
        <dbReference type="ARBA" id="ARBA00022679"/>
    </source>
</evidence>
<name>J6FCK9_TRIAS</name>